<reference evidence="3 4" key="1">
    <citation type="submission" date="2018-12" db="EMBL/GenBank/DDBJ databases">
        <authorList>
            <consortium name="Pathogen Informatics"/>
        </authorList>
    </citation>
    <scope>NUCLEOTIDE SEQUENCE [LARGE SCALE GENOMIC DNA]</scope>
    <source>
        <strain evidence="3 4">NCTC9428</strain>
    </source>
</reference>
<feature type="region of interest" description="Disordered" evidence="1">
    <location>
        <begin position="34"/>
        <end position="54"/>
    </location>
</feature>
<proteinExistence type="predicted"/>
<dbReference type="RefSeq" id="WP_126363482.1">
    <property type="nucleotide sequence ID" value="NZ_LR134318.1"/>
</dbReference>
<protein>
    <submittedName>
        <fullName evidence="3">Uncharacterized protein</fullName>
    </submittedName>
</protein>
<sequence length="200" mass="21727">MNKSMKWSLLISLATATLLTAGVVAEADARGQRAQSHARAHVNRAPAPNAQRAQRMHAPQRTQHVNANNRATAVDRVHSGNRVAAGNNVGNRTYVNNSNRNRNVNRNVNIDNHRDVDIDVDGHGRYGYDDHYHPIATAAAVTATVAVTAAVVGSILTPAQMPSSCVQVIRYDVAYMQCGSTWYQPQYQGSDVTYVVVNAP</sequence>
<feature type="compositionally biased region" description="Low complexity" evidence="1">
    <location>
        <begin position="43"/>
        <end position="53"/>
    </location>
</feature>
<evidence type="ECO:0000313" key="4">
    <source>
        <dbReference type="Proteomes" id="UP000281909"/>
    </source>
</evidence>
<dbReference type="EMBL" id="LR134318">
    <property type="protein sequence ID" value="VEF11187.1"/>
    <property type="molecule type" value="Genomic_DNA"/>
</dbReference>
<evidence type="ECO:0000313" key="3">
    <source>
        <dbReference type="EMBL" id="VEF11187.1"/>
    </source>
</evidence>
<gene>
    <name evidence="3" type="ORF">NCTC9428_02802</name>
</gene>
<feature type="chain" id="PRO_5018583519" evidence="2">
    <location>
        <begin position="22"/>
        <end position="200"/>
    </location>
</feature>
<organism evidence="3 4">
    <name type="scientific">Pseudomonas fluorescens</name>
    <dbReference type="NCBI Taxonomy" id="294"/>
    <lineage>
        <taxon>Bacteria</taxon>
        <taxon>Pseudomonadati</taxon>
        <taxon>Pseudomonadota</taxon>
        <taxon>Gammaproteobacteria</taxon>
        <taxon>Pseudomonadales</taxon>
        <taxon>Pseudomonadaceae</taxon>
        <taxon>Pseudomonas</taxon>
    </lineage>
</organism>
<name>A0A3S5E9K8_PSEFL</name>
<accession>A0A3S5E9K8</accession>
<evidence type="ECO:0000256" key="2">
    <source>
        <dbReference type="SAM" id="SignalP"/>
    </source>
</evidence>
<feature type="region of interest" description="Disordered" evidence="1">
    <location>
        <begin position="83"/>
        <end position="105"/>
    </location>
</feature>
<dbReference type="AlphaFoldDB" id="A0A3S5E9K8"/>
<feature type="signal peptide" evidence="2">
    <location>
        <begin position="1"/>
        <end position="21"/>
    </location>
</feature>
<dbReference type="Proteomes" id="UP000281909">
    <property type="component" value="Chromosome"/>
</dbReference>
<evidence type="ECO:0000256" key="1">
    <source>
        <dbReference type="SAM" id="MobiDB-lite"/>
    </source>
</evidence>
<dbReference type="OrthoDB" id="123540at2"/>
<keyword evidence="2" id="KW-0732">Signal</keyword>